<dbReference type="AlphaFoldDB" id="A0A1X7UQ72"/>
<organism evidence="1">
    <name type="scientific">Amphimedon queenslandica</name>
    <name type="common">Sponge</name>
    <dbReference type="NCBI Taxonomy" id="400682"/>
    <lineage>
        <taxon>Eukaryota</taxon>
        <taxon>Metazoa</taxon>
        <taxon>Porifera</taxon>
        <taxon>Demospongiae</taxon>
        <taxon>Heteroscleromorpha</taxon>
        <taxon>Haplosclerida</taxon>
        <taxon>Niphatidae</taxon>
        <taxon>Amphimedon</taxon>
    </lineage>
</organism>
<reference evidence="1" key="1">
    <citation type="submission" date="2017-05" db="UniProtKB">
        <authorList>
            <consortium name="EnsemblMetazoa"/>
        </authorList>
    </citation>
    <scope>IDENTIFICATION</scope>
</reference>
<proteinExistence type="predicted"/>
<dbReference type="InParanoid" id="A0A1X7UQ72"/>
<dbReference type="OrthoDB" id="10033767at2759"/>
<dbReference type="EnsemblMetazoa" id="Aqu2.1.29557_001">
    <property type="protein sequence ID" value="Aqu2.1.29557_001"/>
    <property type="gene ID" value="Aqu2.1.29557"/>
</dbReference>
<evidence type="ECO:0000313" key="1">
    <source>
        <dbReference type="EnsemblMetazoa" id="Aqu2.1.29557_001"/>
    </source>
</evidence>
<sequence>MDGSWYREVFIGIKDAIFEPSSPLTHAKELYHCLLPHMANHFALFFYSHGGPDHRLTYMSVQFSPIALFCNFNLDILVACRSVPSHSWANPVERMMSIINLGLQYIGLMRVKMGKEIEKSLKPV</sequence>
<accession>A0A1X7UQ72</accession>
<name>A0A1X7UQ72_AMPQE</name>
<protein>
    <submittedName>
        <fullName evidence="1">Uncharacterized protein</fullName>
    </submittedName>
</protein>